<dbReference type="InterPro" id="IPR016126">
    <property type="entry name" value="Secretoglobin"/>
</dbReference>
<comment type="caution">
    <text evidence="1">The sequence shown here is derived from an EMBL/GenBank/DDBJ whole genome shotgun (WGS) entry which is preliminary data.</text>
</comment>
<protein>
    <submittedName>
        <fullName evidence="1">Uncharacterized protein</fullName>
    </submittedName>
</protein>
<gene>
    <name evidence="1" type="ORF">NSA58_18220</name>
</gene>
<dbReference type="EMBL" id="JANKBY010000386">
    <property type="protein sequence ID" value="MCR1824720.1"/>
    <property type="molecule type" value="Genomic_DNA"/>
</dbReference>
<accession>A0A9X2MDQ5</accession>
<organism evidence="1 2">
    <name type="scientific">Terrisporobacter muris</name>
    <dbReference type="NCBI Taxonomy" id="2963284"/>
    <lineage>
        <taxon>Bacteria</taxon>
        <taxon>Bacillati</taxon>
        <taxon>Bacillota</taxon>
        <taxon>Clostridia</taxon>
        <taxon>Peptostreptococcales</taxon>
        <taxon>Peptostreptococcaceae</taxon>
        <taxon>Terrisporobacter</taxon>
    </lineage>
</organism>
<evidence type="ECO:0000313" key="1">
    <source>
        <dbReference type="EMBL" id="MCR1824720.1"/>
    </source>
</evidence>
<dbReference type="Proteomes" id="UP001140817">
    <property type="component" value="Unassembled WGS sequence"/>
</dbReference>
<name>A0A9X2MDQ5_9FIRM</name>
<dbReference type="PROSITE" id="PS51311">
    <property type="entry name" value="SCGB"/>
    <property type="match status" value="1"/>
</dbReference>
<keyword evidence="2" id="KW-1185">Reference proteome</keyword>
<dbReference type="RefSeq" id="WP_257560789.1">
    <property type="nucleotide sequence ID" value="NZ_JANKBY010000386.1"/>
</dbReference>
<dbReference type="AlphaFoldDB" id="A0A9X2MDQ5"/>
<proteinExistence type="predicted"/>
<evidence type="ECO:0000313" key="2">
    <source>
        <dbReference type="Proteomes" id="UP001140817"/>
    </source>
</evidence>
<feature type="non-terminal residue" evidence="1">
    <location>
        <position position="1"/>
    </location>
</feature>
<sequence length="333" mass="39698">KIKKCFDKIKYRDKKSFEVNCLYDGFLKTDDCRTYRDINRKSRDSIYYDFDDDREEQRAFVEKYDFTSEKSVKDSTFEILNIEHKKYIQNGGGADIGFVYQVLYMEEEYNLNKESGYFGGIQWNIGGYTCGENYNKVVNYLEEFFNKVTNLIDFVIGNICFVPEDLSPFCLPFHSYFEDNEFIDNKLKGLDKYDDIDKLYCKSHFKYEKIEFLKSIEWLSYLPIEVLTKVDENLMNDNLLSVRMNEDKGAFIKFDKDIKEVLIADKLILRKYVNSILVKGYGQIPYDTLRWYWEEIPIYYSEIIPVKDPYSNEYEILFVSDGDLKYTCKNNAE</sequence>
<reference evidence="1" key="1">
    <citation type="submission" date="2022-07" db="EMBL/GenBank/DDBJ databases">
        <title>Enhanced cultured diversity of the mouse gut microbiota enables custom-made synthetic communities.</title>
        <authorList>
            <person name="Afrizal A."/>
        </authorList>
    </citation>
    <scope>NUCLEOTIDE SEQUENCE</scope>
    <source>
        <strain evidence="1">DSM 29186</strain>
    </source>
</reference>